<dbReference type="AlphaFoldDB" id="A0A1B0Z200"/>
<reference evidence="1" key="1">
    <citation type="submission" date="2015-11" db="EMBL/GenBank/DDBJ databases">
        <title>Genomes of Abundant and Widespread Viruses from the Deep Ocean.</title>
        <authorList>
            <person name="Mizuno C.M."/>
            <person name="Ghai R."/>
            <person name="Saghai A."/>
            <person name="Lopez-Garcia P."/>
            <person name="Rodriguez-Valera F."/>
        </authorList>
    </citation>
    <scope>NUCLEOTIDE SEQUENCE</scope>
</reference>
<protein>
    <submittedName>
        <fullName evidence="1">Tail tubular protein A</fullName>
    </submittedName>
</protein>
<dbReference type="EMBL" id="KT997802">
    <property type="protein sequence ID" value="ANO58213.1"/>
    <property type="molecule type" value="Genomic_DNA"/>
</dbReference>
<dbReference type="EMBL" id="KT997882">
    <property type="protein sequence ID" value="ANO58422.1"/>
    <property type="molecule type" value="Genomic_DNA"/>
</dbReference>
<proteinExistence type="predicted"/>
<evidence type="ECO:0000313" key="1">
    <source>
        <dbReference type="EMBL" id="ANO58213.1"/>
    </source>
</evidence>
<accession>A0A1B0Z200</accession>
<organism evidence="1">
    <name type="scientific">uncultured Alphaproteobacteria bacterium</name>
    <dbReference type="NCBI Taxonomy" id="91750"/>
    <lineage>
        <taxon>Bacteria</taxon>
        <taxon>Pseudomonadati</taxon>
        <taxon>Pseudomonadota</taxon>
        <taxon>Alphaproteobacteria</taxon>
        <taxon>environmental samples</taxon>
    </lineage>
</organism>
<sequence length="192" mass="21439">MASIVNICNSALNLLGASTISALTEDTKNARLCNQRYEPIRNRIFRAHNWNCLITRTELAQDSTAPIVEYAYAYTLPVSCLRILKIHNGTTDSIASNLDYKVEGRKILTGEGTVFLVYIALDTDPNVYDSYLREAISAEIAADLCYAITNNSALVTKYRTLADERLREARFVDSSENALDTVESNEFVDARL</sequence>
<name>A0A1B0Z200_9PROT</name>